<feature type="coiled-coil region" evidence="1">
    <location>
        <begin position="262"/>
        <end position="323"/>
    </location>
</feature>
<feature type="domain" description="BHLH" evidence="3">
    <location>
        <begin position="189"/>
        <end position="272"/>
    </location>
</feature>
<evidence type="ECO:0000259" key="3">
    <source>
        <dbReference type="PROSITE" id="PS50888"/>
    </source>
</evidence>
<dbReference type="EMBL" id="JAEPQZ010000009">
    <property type="protein sequence ID" value="KAG2177181.1"/>
    <property type="molecule type" value="Genomic_DNA"/>
</dbReference>
<organism evidence="4 5">
    <name type="scientific">Mortierella isabellina</name>
    <name type="common">Filamentous fungus</name>
    <name type="synonym">Umbelopsis isabellina</name>
    <dbReference type="NCBI Taxonomy" id="91625"/>
    <lineage>
        <taxon>Eukaryota</taxon>
        <taxon>Fungi</taxon>
        <taxon>Fungi incertae sedis</taxon>
        <taxon>Mucoromycota</taxon>
        <taxon>Mucoromycotina</taxon>
        <taxon>Umbelopsidomycetes</taxon>
        <taxon>Umbelopsidales</taxon>
        <taxon>Umbelopsidaceae</taxon>
        <taxon>Umbelopsis</taxon>
    </lineage>
</organism>
<feature type="compositionally biased region" description="Polar residues" evidence="2">
    <location>
        <begin position="123"/>
        <end position="145"/>
    </location>
</feature>
<dbReference type="Proteomes" id="UP000654370">
    <property type="component" value="Unassembled WGS sequence"/>
</dbReference>
<feature type="region of interest" description="Disordered" evidence="2">
    <location>
        <begin position="80"/>
        <end position="146"/>
    </location>
</feature>
<dbReference type="Gene3D" id="4.10.280.10">
    <property type="entry name" value="Helix-loop-helix DNA-binding domain"/>
    <property type="match status" value="1"/>
</dbReference>
<dbReference type="AlphaFoldDB" id="A0A8H7PQ14"/>
<dbReference type="InterPro" id="IPR011598">
    <property type="entry name" value="bHLH_dom"/>
</dbReference>
<dbReference type="PANTHER" id="PTHR47336">
    <property type="entry name" value="TRANSCRIPTION FACTOR HMS1-RELATED"/>
    <property type="match status" value="1"/>
</dbReference>
<dbReference type="SMART" id="SM00353">
    <property type="entry name" value="HLH"/>
    <property type="match status" value="1"/>
</dbReference>
<feature type="compositionally biased region" description="Basic and acidic residues" evidence="2">
    <location>
        <begin position="326"/>
        <end position="335"/>
    </location>
</feature>
<dbReference type="GO" id="GO:0046983">
    <property type="term" value="F:protein dimerization activity"/>
    <property type="evidence" value="ECO:0007669"/>
    <property type="project" value="InterPro"/>
</dbReference>
<evidence type="ECO:0000256" key="2">
    <source>
        <dbReference type="SAM" id="MobiDB-lite"/>
    </source>
</evidence>
<dbReference type="InterPro" id="IPR036638">
    <property type="entry name" value="HLH_DNA-bd_sf"/>
</dbReference>
<reference evidence="4" key="1">
    <citation type="submission" date="2020-12" db="EMBL/GenBank/DDBJ databases">
        <title>Metabolic potential, ecology and presence of endohyphal bacteria is reflected in genomic diversity of Mucoromycotina.</title>
        <authorList>
            <person name="Muszewska A."/>
            <person name="Okrasinska A."/>
            <person name="Steczkiewicz K."/>
            <person name="Drgas O."/>
            <person name="Orlowska M."/>
            <person name="Perlinska-Lenart U."/>
            <person name="Aleksandrzak-Piekarczyk T."/>
            <person name="Szatraj K."/>
            <person name="Zielenkiewicz U."/>
            <person name="Pilsyk S."/>
            <person name="Malc E."/>
            <person name="Mieczkowski P."/>
            <person name="Kruszewska J.S."/>
            <person name="Biernat P."/>
            <person name="Pawlowska J."/>
        </authorList>
    </citation>
    <scope>NUCLEOTIDE SEQUENCE</scope>
    <source>
        <strain evidence="4">WA0000067209</strain>
    </source>
</reference>
<sequence length="413" mass="47261">MQYQTCPNPAITGNFQWQKTALDNSQLNWDLDESQIRPDYNTSTDTDSHQLDRSYSSDSTFSFHNDTSLEATYNEQKIKGEENGLSPSQFDPDNYFPPNKKRCRPDFEQNAQDPFDMCPSIVIPSSPQNRSMKTTPSSGVFSQPITPIDSPQDLSYTMLVQDALACFQPKPVNDGYFPTDQDIEPHNKVNRLAHNAIERRYRNNINDCLNELKNAVPALKFAKVKDQNIDDTRSCVNDGMDNFEELIDGVPVATKLNKATILRKATEYITHLKATLEQSESENLALQNLILQLPRGQEVVSYYRMQKQQFQVAEQERMAIERQAAFERRQREKREARRRSKMLRRGQSSTESRRNSSSSNSSTGHTFMALFLGLTYFSTTTFSTVQNTSESAHHPIGSSLYAFQSYDIWYVSL</sequence>
<keyword evidence="1" id="KW-0175">Coiled coil</keyword>
<dbReference type="SUPFAM" id="SSF47459">
    <property type="entry name" value="HLH, helix-loop-helix DNA-binding domain"/>
    <property type="match status" value="1"/>
</dbReference>
<keyword evidence="5" id="KW-1185">Reference proteome</keyword>
<proteinExistence type="predicted"/>
<dbReference type="PANTHER" id="PTHR47336:SF2">
    <property type="entry name" value="TRANSCRIPTION FACTOR HMS1-RELATED"/>
    <property type="match status" value="1"/>
</dbReference>
<evidence type="ECO:0000256" key="1">
    <source>
        <dbReference type="SAM" id="Coils"/>
    </source>
</evidence>
<evidence type="ECO:0000313" key="5">
    <source>
        <dbReference type="Proteomes" id="UP000654370"/>
    </source>
</evidence>
<dbReference type="OrthoDB" id="2133190at2759"/>
<protein>
    <recommendedName>
        <fullName evidence="3">BHLH domain-containing protein</fullName>
    </recommendedName>
</protein>
<dbReference type="Pfam" id="PF00010">
    <property type="entry name" value="HLH"/>
    <property type="match status" value="2"/>
</dbReference>
<evidence type="ECO:0000313" key="4">
    <source>
        <dbReference type="EMBL" id="KAG2177181.1"/>
    </source>
</evidence>
<feature type="region of interest" description="Disordered" evidence="2">
    <location>
        <begin position="38"/>
        <end position="61"/>
    </location>
</feature>
<dbReference type="InterPro" id="IPR052099">
    <property type="entry name" value="Regulatory_TF_Diverse"/>
</dbReference>
<gene>
    <name evidence="4" type="ORF">INT43_007838</name>
</gene>
<comment type="caution">
    <text evidence="4">The sequence shown here is derived from an EMBL/GenBank/DDBJ whole genome shotgun (WGS) entry which is preliminary data.</text>
</comment>
<dbReference type="PROSITE" id="PS50888">
    <property type="entry name" value="BHLH"/>
    <property type="match status" value="1"/>
</dbReference>
<accession>A0A8H7PQ14</accession>
<feature type="region of interest" description="Disordered" evidence="2">
    <location>
        <begin position="326"/>
        <end position="363"/>
    </location>
</feature>
<name>A0A8H7PQ14_MORIS</name>